<evidence type="ECO:0000256" key="10">
    <source>
        <dbReference type="HAMAP-Rule" id="MF_00238"/>
    </source>
</evidence>
<dbReference type="EC" id="2.7.4.25" evidence="10"/>
<name>B5Y8P6_COPPD</name>
<evidence type="ECO:0000259" key="11">
    <source>
        <dbReference type="SMART" id="SM00563"/>
    </source>
</evidence>
<comment type="pathway">
    <text evidence="1">Lipid metabolism.</text>
</comment>
<dbReference type="GO" id="GO:0036430">
    <property type="term" value="F:CMP kinase activity"/>
    <property type="evidence" value="ECO:0007669"/>
    <property type="project" value="RHEA"/>
</dbReference>
<comment type="catalytic activity">
    <reaction evidence="9 10">
        <text>CMP + ATP = CDP + ADP</text>
        <dbReference type="Rhea" id="RHEA:11600"/>
        <dbReference type="ChEBI" id="CHEBI:30616"/>
        <dbReference type="ChEBI" id="CHEBI:58069"/>
        <dbReference type="ChEBI" id="CHEBI:60377"/>
        <dbReference type="ChEBI" id="CHEBI:456216"/>
        <dbReference type="EC" id="2.7.4.25"/>
    </reaction>
</comment>
<dbReference type="eggNOG" id="COG0283">
    <property type="taxonomic scope" value="Bacteria"/>
</dbReference>
<dbReference type="GO" id="GO:0005737">
    <property type="term" value="C:cytoplasm"/>
    <property type="evidence" value="ECO:0007669"/>
    <property type="project" value="UniProtKB-SubCell"/>
</dbReference>
<protein>
    <recommendedName>
        <fullName evidence="10">Cytidylate kinase</fullName>
        <shortName evidence="10">CK</shortName>
        <ecNumber evidence="10">2.7.4.25</ecNumber>
    </recommendedName>
    <alternativeName>
        <fullName evidence="10">Cytidine monophosphate kinase</fullName>
        <shortName evidence="10">CMP kinase</shortName>
    </alternativeName>
</protein>
<comment type="subcellular location">
    <subcellularLocation>
        <location evidence="10">Cytoplasm</location>
    </subcellularLocation>
</comment>
<dbReference type="RefSeq" id="WP_012543439.1">
    <property type="nucleotide sequence ID" value="NC_011295.1"/>
</dbReference>
<feature type="binding site" evidence="10">
    <location>
        <begin position="7"/>
        <end position="15"/>
    </location>
    <ligand>
        <name>ATP</name>
        <dbReference type="ChEBI" id="CHEBI:30616"/>
    </ligand>
</feature>
<dbReference type="InterPro" id="IPR027417">
    <property type="entry name" value="P-loop_NTPase"/>
</dbReference>
<dbReference type="SUPFAM" id="SSF52540">
    <property type="entry name" value="P-loop containing nucleoside triphosphate hydrolases"/>
    <property type="match status" value="1"/>
</dbReference>
<dbReference type="CDD" id="cd07989">
    <property type="entry name" value="LPLAT_AGPAT-like"/>
    <property type="match status" value="1"/>
</dbReference>
<dbReference type="NCBIfam" id="TIGR00017">
    <property type="entry name" value="cmk"/>
    <property type="match status" value="1"/>
</dbReference>
<reference evidence="12 13" key="2">
    <citation type="journal article" date="2014" name="Genome Announc.">
        <title>Complete Genome Sequence of Coprothermobacter proteolyticus DSM 5265.</title>
        <authorList>
            <person name="Alexiev A."/>
            <person name="Coil D.A."/>
            <person name="Badger J.H."/>
            <person name="Enticknap J."/>
            <person name="Ward N."/>
            <person name="Robb F.T."/>
            <person name="Eisen J.A."/>
        </authorList>
    </citation>
    <scope>NUCLEOTIDE SEQUENCE [LARGE SCALE GENOMIC DNA]</scope>
    <source>
        <strain evidence="13">ATCC 35245 / DSM 5265 / OCM 4 / BT</strain>
    </source>
</reference>
<dbReference type="GO" id="GO:0036431">
    <property type="term" value="F:dCMP kinase activity"/>
    <property type="evidence" value="ECO:0007669"/>
    <property type="project" value="InterPro"/>
</dbReference>
<dbReference type="InterPro" id="IPR003136">
    <property type="entry name" value="Cytidylate_kin"/>
</dbReference>
<comment type="similarity">
    <text evidence="2 10">Belongs to the cytidylate kinase family. Type 1 subfamily.</text>
</comment>
<dbReference type="Proteomes" id="UP000001732">
    <property type="component" value="Chromosome"/>
</dbReference>
<dbReference type="STRING" id="309798.COPRO5265_0796"/>
<dbReference type="Pfam" id="PF01553">
    <property type="entry name" value="Acyltransferase"/>
    <property type="match status" value="1"/>
</dbReference>
<dbReference type="SMART" id="SM00563">
    <property type="entry name" value="PlsC"/>
    <property type="match status" value="1"/>
</dbReference>
<gene>
    <name evidence="10" type="primary">cmk</name>
    <name evidence="12" type="ordered locus">COPRO5265_0796</name>
</gene>
<comment type="catalytic activity">
    <reaction evidence="8 10">
        <text>dCMP + ATP = dCDP + ADP</text>
        <dbReference type="Rhea" id="RHEA:25094"/>
        <dbReference type="ChEBI" id="CHEBI:30616"/>
        <dbReference type="ChEBI" id="CHEBI:57566"/>
        <dbReference type="ChEBI" id="CHEBI:58593"/>
        <dbReference type="ChEBI" id="CHEBI:456216"/>
        <dbReference type="EC" id="2.7.4.25"/>
    </reaction>
</comment>
<evidence type="ECO:0000313" key="13">
    <source>
        <dbReference type="Proteomes" id="UP000001732"/>
    </source>
</evidence>
<evidence type="ECO:0000256" key="4">
    <source>
        <dbReference type="ARBA" id="ARBA00022741"/>
    </source>
</evidence>
<keyword evidence="6 10" id="KW-0067">ATP-binding</keyword>
<keyword evidence="4 10" id="KW-0547">Nucleotide-binding</keyword>
<keyword evidence="5 10" id="KW-0418">Kinase</keyword>
<dbReference type="CDD" id="cd02020">
    <property type="entry name" value="CMPK"/>
    <property type="match status" value="1"/>
</dbReference>
<organism evidence="12 13">
    <name type="scientific">Coprothermobacter proteolyticus (strain ATCC 35245 / DSM 5265 / OCM 4 / BT)</name>
    <dbReference type="NCBI Taxonomy" id="309798"/>
    <lineage>
        <taxon>Bacteria</taxon>
        <taxon>Pseudomonadati</taxon>
        <taxon>Coprothermobacterota</taxon>
        <taxon>Coprothermobacteria</taxon>
        <taxon>Coprothermobacterales</taxon>
        <taxon>Coprothermobacteraceae</taxon>
        <taxon>Coprothermobacter</taxon>
    </lineage>
</organism>
<dbReference type="OrthoDB" id="9807434at2"/>
<dbReference type="EMBL" id="CP001145">
    <property type="protein sequence ID" value="ACI16787.1"/>
    <property type="molecule type" value="Genomic_DNA"/>
</dbReference>
<dbReference type="InterPro" id="IPR011994">
    <property type="entry name" value="Cytidylate_kinase_dom"/>
</dbReference>
<proteinExistence type="inferred from homology"/>
<dbReference type="InterPro" id="IPR002123">
    <property type="entry name" value="Plipid/glycerol_acylTrfase"/>
</dbReference>
<dbReference type="HOGENOM" id="CLU_711174_0_0_9"/>
<dbReference type="GO" id="GO:0003841">
    <property type="term" value="F:1-acylglycerol-3-phosphate O-acyltransferase activity"/>
    <property type="evidence" value="ECO:0007669"/>
    <property type="project" value="TreeGrafter"/>
</dbReference>
<dbReference type="eggNOG" id="COG0204">
    <property type="taxonomic scope" value="Bacteria"/>
</dbReference>
<dbReference type="Pfam" id="PF02224">
    <property type="entry name" value="Cytidylate_kin"/>
    <property type="match status" value="1"/>
</dbReference>
<dbReference type="PANTHER" id="PTHR10434">
    <property type="entry name" value="1-ACYL-SN-GLYCEROL-3-PHOSPHATE ACYLTRANSFERASE"/>
    <property type="match status" value="1"/>
</dbReference>
<dbReference type="Gene3D" id="3.40.50.300">
    <property type="entry name" value="P-loop containing nucleotide triphosphate hydrolases"/>
    <property type="match status" value="1"/>
</dbReference>
<keyword evidence="7" id="KW-0012">Acyltransferase</keyword>
<dbReference type="GO" id="GO:0006220">
    <property type="term" value="P:pyrimidine nucleotide metabolic process"/>
    <property type="evidence" value="ECO:0007669"/>
    <property type="project" value="UniProtKB-UniRule"/>
</dbReference>
<evidence type="ECO:0000256" key="8">
    <source>
        <dbReference type="ARBA" id="ARBA00047615"/>
    </source>
</evidence>
<keyword evidence="10" id="KW-0963">Cytoplasm</keyword>
<dbReference type="KEGG" id="cpo:COPRO5265_0796"/>
<keyword evidence="13" id="KW-1185">Reference proteome</keyword>
<keyword evidence="3 10" id="KW-0808">Transferase</keyword>
<reference evidence="13" key="1">
    <citation type="submission" date="2008-08" db="EMBL/GenBank/DDBJ databases">
        <title>The complete genome sequence of Coprothermobacter proteolyticus strain ATCC 5245 / DSM 5265 / BT.</title>
        <authorList>
            <person name="Dodson R.J."/>
            <person name="Durkin A.S."/>
            <person name="Wu M."/>
            <person name="Eisen J."/>
            <person name="Sutton G."/>
        </authorList>
    </citation>
    <scope>NUCLEOTIDE SEQUENCE [LARGE SCALE GENOMIC DNA]</scope>
    <source>
        <strain evidence="13">ATCC 35245 / DSM 5265 / OCM 4 / BT</strain>
    </source>
</reference>
<evidence type="ECO:0000256" key="6">
    <source>
        <dbReference type="ARBA" id="ARBA00022840"/>
    </source>
</evidence>
<dbReference type="PANTHER" id="PTHR10434:SF11">
    <property type="entry name" value="1-ACYL-SN-GLYCEROL-3-PHOSPHATE ACYLTRANSFERASE"/>
    <property type="match status" value="1"/>
</dbReference>
<evidence type="ECO:0000256" key="9">
    <source>
        <dbReference type="ARBA" id="ARBA00048478"/>
    </source>
</evidence>
<sequence length="388" mass="43795">MIIAIDGLAGSGKTTAGKGLAKAIGFRFISSGQLYRFKALEPDVDLLEAIKEHKLKIEWDIEWEGKGISAELQREEIGSRASEIALLREVRDEVNNVLRFVAEGGNYVIEGRDIGTVVFPEAGVKFFLTAEEGVRARRRAEQVGEEVNIAERDERDKKREIAPAKAAEDAIIIDNSYQSVEETIKEMEGRLPKDEFDFQRFLQYVLGPPVRGLFRIEVVKSHPLKYGRWILTPNHTSAWDGVCLAAVLQRSAYYVAKVELRRILGPLLSILNAVTIVRDTPDLKAIKAIRALLTKEKIVVIYPESKIFTDGIMGPFKEGAFYFLRKRMAPVVPVVIKGLERITVNTFFTRHVRIAFLDPVYPIDVFGLRENDISDKVKKLMVNAYESM</sequence>
<dbReference type="GO" id="GO:0006654">
    <property type="term" value="P:phosphatidic acid biosynthetic process"/>
    <property type="evidence" value="ECO:0007669"/>
    <property type="project" value="TreeGrafter"/>
</dbReference>
<evidence type="ECO:0000256" key="2">
    <source>
        <dbReference type="ARBA" id="ARBA00009427"/>
    </source>
</evidence>
<evidence type="ECO:0000313" key="12">
    <source>
        <dbReference type="EMBL" id="ACI16787.1"/>
    </source>
</evidence>
<dbReference type="AlphaFoldDB" id="B5Y8P6"/>
<dbReference type="SUPFAM" id="SSF69593">
    <property type="entry name" value="Glycerol-3-phosphate (1)-acyltransferase"/>
    <property type="match status" value="1"/>
</dbReference>
<dbReference type="GO" id="GO:0005524">
    <property type="term" value="F:ATP binding"/>
    <property type="evidence" value="ECO:0007669"/>
    <property type="project" value="UniProtKB-UniRule"/>
</dbReference>
<evidence type="ECO:0000256" key="7">
    <source>
        <dbReference type="ARBA" id="ARBA00023315"/>
    </source>
</evidence>
<dbReference type="HAMAP" id="MF_00238">
    <property type="entry name" value="Cytidyl_kinase_type1"/>
    <property type="match status" value="1"/>
</dbReference>
<feature type="domain" description="Phospholipid/glycerol acyltransferase" evidence="11">
    <location>
        <begin position="229"/>
        <end position="339"/>
    </location>
</feature>
<evidence type="ECO:0000256" key="3">
    <source>
        <dbReference type="ARBA" id="ARBA00022679"/>
    </source>
</evidence>
<evidence type="ECO:0000256" key="1">
    <source>
        <dbReference type="ARBA" id="ARBA00005189"/>
    </source>
</evidence>
<accession>B5Y8P6</accession>
<evidence type="ECO:0000256" key="5">
    <source>
        <dbReference type="ARBA" id="ARBA00022777"/>
    </source>
</evidence>